<reference evidence="2 3" key="1">
    <citation type="submission" date="2019-06" db="EMBL/GenBank/DDBJ databases">
        <title>Persicimonas caeni gen. nov., sp. nov., a predatory bacterium isolated from solar saltern.</title>
        <authorList>
            <person name="Wang S."/>
        </authorList>
    </citation>
    <scope>NUCLEOTIDE SEQUENCE [LARGE SCALE GENOMIC DNA]</scope>
    <source>
        <strain evidence="2 3">YN101</strain>
    </source>
</reference>
<evidence type="ECO:0000313" key="3">
    <source>
        <dbReference type="Proteomes" id="UP000315995"/>
    </source>
</evidence>
<dbReference type="RefSeq" id="WP_141195744.1">
    <property type="nucleotide sequence ID" value="NZ_CP041186.1"/>
</dbReference>
<keyword evidence="1" id="KW-0812">Transmembrane</keyword>
<accession>A0A4Y6PN70</accession>
<protein>
    <submittedName>
        <fullName evidence="2">Uncharacterized protein</fullName>
    </submittedName>
</protein>
<keyword evidence="3" id="KW-1185">Reference proteome</keyword>
<evidence type="ECO:0000256" key="1">
    <source>
        <dbReference type="SAM" id="Phobius"/>
    </source>
</evidence>
<organism evidence="2 3">
    <name type="scientific">Persicimonas caeni</name>
    <dbReference type="NCBI Taxonomy" id="2292766"/>
    <lineage>
        <taxon>Bacteria</taxon>
        <taxon>Deltaproteobacteria</taxon>
        <taxon>Bradymonadales</taxon>
        <taxon>Bradymonadaceae</taxon>
        <taxon>Persicimonas</taxon>
    </lineage>
</organism>
<dbReference type="AlphaFoldDB" id="A0A4Y6PN70"/>
<accession>A0A5B8Y371</accession>
<dbReference type="Proteomes" id="UP000315995">
    <property type="component" value="Chromosome"/>
</dbReference>
<proteinExistence type="predicted"/>
<keyword evidence="1" id="KW-1133">Transmembrane helix</keyword>
<evidence type="ECO:0000313" key="2">
    <source>
        <dbReference type="EMBL" id="QDG49245.1"/>
    </source>
</evidence>
<gene>
    <name evidence="2" type="ORF">FIV42_00355</name>
</gene>
<keyword evidence="1" id="KW-0472">Membrane</keyword>
<sequence length="67" mass="7725">MADEKKAKSHLQRDKDPVWWDWWRENPIEIILVIFILVFFFAFPRQGCGITNAEAPPAQAAAAQANR</sequence>
<name>A0A4Y6PN70_PERCE</name>
<feature type="transmembrane region" description="Helical" evidence="1">
    <location>
        <begin position="26"/>
        <end position="43"/>
    </location>
</feature>
<dbReference type="EMBL" id="CP041186">
    <property type="protein sequence ID" value="QDG49245.1"/>
    <property type="molecule type" value="Genomic_DNA"/>
</dbReference>